<accession>A0A3G5ACC5</accession>
<reference evidence="2" key="1">
    <citation type="submission" date="2018-10" db="EMBL/GenBank/DDBJ databases">
        <title>Hidden diversity of soil giant viruses.</title>
        <authorList>
            <person name="Schulz F."/>
            <person name="Alteio L."/>
            <person name="Goudeau D."/>
            <person name="Ryan E.M."/>
            <person name="Malmstrom R.R."/>
            <person name="Blanchard J."/>
            <person name="Woyke T."/>
        </authorList>
    </citation>
    <scope>NUCLEOTIDE SEQUENCE</scope>
    <source>
        <strain evidence="2">HYV1</strain>
    </source>
</reference>
<dbReference type="InterPro" id="IPR003540">
    <property type="entry name" value="ADP-ribosyltransferase"/>
</dbReference>
<dbReference type="GO" id="GO:0016740">
    <property type="term" value="F:transferase activity"/>
    <property type="evidence" value="ECO:0007669"/>
    <property type="project" value="UniProtKB-KW"/>
</dbReference>
<evidence type="ECO:0000259" key="1">
    <source>
        <dbReference type="Pfam" id="PF03496"/>
    </source>
</evidence>
<evidence type="ECO:0000313" key="2">
    <source>
        <dbReference type="EMBL" id="AYV84820.1"/>
    </source>
</evidence>
<dbReference type="EMBL" id="MK072423">
    <property type="protein sequence ID" value="AYV84820.1"/>
    <property type="molecule type" value="Genomic_DNA"/>
</dbReference>
<keyword evidence="2" id="KW-0808">Transferase</keyword>
<dbReference type="Pfam" id="PF03496">
    <property type="entry name" value="ADPrib_exo_Tox"/>
    <property type="match status" value="1"/>
</dbReference>
<dbReference type="GO" id="GO:0005576">
    <property type="term" value="C:extracellular region"/>
    <property type="evidence" value="ECO:0007669"/>
    <property type="project" value="InterPro"/>
</dbReference>
<organism evidence="2">
    <name type="scientific">Hyperionvirus sp</name>
    <dbReference type="NCBI Taxonomy" id="2487770"/>
    <lineage>
        <taxon>Viruses</taxon>
        <taxon>Varidnaviria</taxon>
        <taxon>Bamfordvirae</taxon>
        <taxon>Nucleocytoviricota</taxon>
        <taxon>Megaviricetes</taxon>
        <taxon>Imitervirales</taxon>
        <taxon>Mimiviridae</taxon>
        <taxon>Klosneuvirinae</taxon>
    </lineage>
</organism>
<dbReference type="PROSITE" id="PS51996">
    <property type="entry name" value="TR_MART"/>
    <property type="match status" value="1"/>
</dbReference>
<sequence length="632" mass="74197">MVSFLNSFNNEILHDTYIRVFYFYANEVGKNITTCKRPSFLPHFTHISPYYSRSEVINLALNMGVELEDKYYEKDDIDKLCDIISTNDISAETLLKHQKYIIDENKLGLVQYYTLQGSYFMNQYLRGFTSYEYRNELLEGMIREMWVLLNQAPGFDKGYTVYRFVSDDSYLKHLNVGDVYTEPGFISTTRDPFYQSDLYKFGFILIKIKLPKNEKGVAMCIETVSHFPDEQEIILGPLSMLRLDRRDKNALYYHTDENFRAQIKTKYEFSYVGKREIGFGVKRKVYGGNEGVLDFLRIANDVETVTLEEKIRYFVGKYLNPMFQFRASVGGREFTVICERYDSTGAYKKFYAVVGVNGFCFYVMHNGYMLFMCELAESEKGGRTMYVNYYVKYSALDREKIMGMDNFIKFISSAAYYFAIGRVVIFADYVPCDLAIDQEGGVVQRGLENKIVEPKVVDKFKAVGVKEKKKYLGGSYCIDFYKYLKFGEKKYKGGGKILNLELRPQFMYHQLDSLRNADWLQVLKKDDPDELYQIYDKVYDGEENIAEYYLWIAENKCYLMDALVFKMERFFRVDNPFEYDYYVLDPVTYLYNRRFIETFPGFIVHGGPLMLKDSKNVMPKNDYRTSSVRVAI</sequence>
<gene>
    <name evidence="2" type="ORF">Hyperionvirus41_7</name>
</gene>
<dbReference type="Gene3D" id="3.90.176.10">
    <property type="entry name" value="Toxin ADP-ribosyltransferase, Chain A, domain 1"/>
    <property type="match status" value="1"/>
</dbReference>
<proteinExistence type="predicted"/>
<feature type="domain" description="ADP ribosyltransferase" evidence="1">
    <location>
        <begin position="104"/>
        <end position="250"/>
    </location>
</feature>
<protein>
    <submittedName>
        <fullName evidence="2">ADP-ribosyltransferase exoenzyme domain protein</fullName>
    </submittedName>
</protein>
<dbReference type="SUPFAM" id="SSF56399">
    <property type="entry name" value="ADP-ribosylation"/>
    <property type="match status" value="1"/>
</dbReference>
<name>A0A3G5ACC5_9VIRU</name>